<dbReference type="InterPro" id="IPR000772">
    <property type="entry name" value="Ricin_B_lectin"/>
</dbReference>
<feature type="transmembrane region" description="Helical" evidence="1">
    <location>
        <begin position="12"/>
        <end position="34"/>
    </location>
</feature>
<comment type="caution">
    <text evidence="3">The sequence shown here is derived from an EMBL/GenBank/DDBJ whole genome shotgun (WGS) entry which is preliminary data.</text>
</comment>
<protein>
    <recommendedName>
        <fullName evidence="2">Ricin B lectin domain-containing protein</fullName>
    </recommendedName>
</protein>
<dbReference type="Pfam" id="PF00652">
    <property type="entry name" value="Ricin_B_lectin"/>
    <property type="match status" value="1"/>
</dbReference>
<organism evidence="3 4">
    <name type="scientific">Paractinoplanes abujensis</name>
    <dbReference type="NCBI Taxonomy" id="882441"/>
    <lineage>
        <taxon>Bacteria</taxon>
        <taxon>Bacillati</taxon>
        <taxon>Actinomycetota</taxon>
        <taxon>Actinomycetes</taxon>
        <taxon>Micromonosporales</taxon>
        <taxon>Micromonosporaceae</taxon>
        <taxon>Paractinoplanes</taxon>
    </lineage>
</organism>
<dbReference type="RefSeq" id="WP_184951594.1">
    <property type="nucleotide sequence ID" value="NZ_BOMC01000061.1"/>
</dbReference>
<gene>
    <name evidence="3" type="ORF">BKA14_003070</name>
</gene>
<keyword evidence="1" id="KW-0812">Transmembrane</keyword>
<dbReference type="InterPro" id="IPR035992">
    <property type="entry name" value="Ricin_B-like_lectins"/>
</dbReference>
<name>A0A7W7CQP5_9ACTN</name>
<proteinExistence type="predicted"/>
<sequence length="537" mass="56276">MIRRIRDSRGSLPLVMLLSIVGVGAVALLGAVIAGQLRTTRYDTSRAAAISAAQSGVETTLAQLRSVPINATGDAALATVPCAATPAGPSLTLTGAVSPGVPAAFAVNIYYLTLTPPAGADPETWAKSNRLGCAAGGGPALVPMYALIVSTGSSADARRTLVATYLFQSRTKPNVPGGTIKVYNSDQCLTAPRELTGATPLTAGSPLVLATCDASDPKQNFTYNPTLQVQIKGSEGSANFPNGACVSAASVNLTPVTFVDCDATKRTQIWSLNNRDNFEGTTDGVNPNGKCFNVDWTTVPPRVLINNVVAGNPNRVAGTQGDGTDGTPCSGTSGDYTKYKTFFPDASAGTGAAGDATKQLVNYDQFGRCLDVTANTVTYAFMVVFPCKQTPNKVIQWNQVWFLPAVAVGSTSAQGRVYVKASDGVTTYCLYSPGSTAWGQYVKLVLCNLSSAVPANQLWTRTVFTGISQTSYRIESTFGTSAAAPYCMMPSPTDYWDQFTAMHISKLVVGACTGSNLQKWNASPSLLSSVVSDYQEK</sequence>
<accession>A0A7W7CQP5</accession>
<reference evidence="3 4" key="1">
    <citation type="submission" date="2020-08" db="EMBL/GenBank/DDBJ databases">
        <title>Sequencing the genomes of 1000 actinobacteria strains.</title>
        <authorList>
            <person name="Klenk H.-P."/>
        </authorList>
    </citation>
    <scope>NUCLEOTIDE SEQUENCE [LARGE SCALE GENOMIC DNA]</scope>
    <source>
        <strain evidence="3 4">DSM 45518</strain>
    </source>
</reference>
<dbReference type="AlphaFoldDB" id="A0A7W7CQP5"/>
<evidence type="ECO:0000313" key="4">
    <source>
        <dbReference type="Proteomes" id="UP000542742"/>
    </source>
</evidence>
<evidence type="ECO:0000313" key="3">
    <source>
        <dbReference type="EMBL" id="MBB4692922.1"/>
    </source>
</evidence>
<evidence type="ECO:0000256" key="1">
    <source>
        <dbReference type="SAM" id="Phobius"/>
    </source>
</evidence>
<feature type="domain" description="Ricin B lectin" evidence="2">
    <location>
        <begin position="178"/>
        <end position="294"/>
    </location>
</feature>
<dbReference type="Proteomes" id="UP000542742">
    <property type="component" value="Unassembled WGS sequence"/>
</dbReference>
<keyword evidence="4" id="KW-1185">Reference proteome</keyword>
<keyword evidence="1" id="KW-1133">Transmembrane helix</keyword>
<dbReference type="EMBL" id="JACHMF010000001">
    <property type="protein sequence ID" value="MBB4692922.1"/>
    <property type="molecule type" value="Genomic_DNA"/>
</dbReference>
<dbReference type="CDD" id="cd00161">
    <property type="entry name" value="beta-trefoil_Ricin-like"/>
    <property type="match status" value="1"/>
</dbReference>
<keyword evidence="1" id="KW-0472">Membrane</keyword>
<evidence type="ECO:0000259" key="2">
    <source>
        <dbReference type="Pfam" id="PF00652"/>
    </source>
</evidence>
<dbReference type="SUPFAM" id="SSF50370">
    <property type="entry name" value="Ricin B-like lectins"/>
    <property type="match status" value="2"/>
</dbReference>
<dbReference type="Gene3D" id="2.80.10.50">
    <property type="match status" value="2"/>
</dbReference>
<dbReference type="PROSITE" id="PS50231">
    <property type="entry name" value="RICIN_B_LECTIN"/>
    <property type="match status" value="2"/>
</dbReference>